<protein>
    <submittedName>
        <fullName evidence="2">Uncharacterized protein</fullName>
    </submittedName>
</protein>
<name>A0A915IDE1_ROMCU</name>
<organism evidence="1 2">
    <name type="scientific">Romanomermis culicivorax</name>
    <name type="common">Nematode worm</name>
    <dbReference type="NCBI Taxonomy" id="13658"/>
    <lineage>
        <taxon>Eukaryota</taxon>
        <taxon>Metazoa</taxon>
        <taxon>Ecdysozoa</taxon>
        <taxon>Nematoda</taxon>
        <taxon>Enoplea</taxon>
        <taxon>Dorylaimia</taxon>
        <taxon>Mermithida</taxon>
        <taxon>Mermithoidea</taxon>
        <taxon>Mermithidae</taxon>
        <taxon>Romanomermis</taxon>
    </lineage>
</organism>
<proteinExistence type="predicted"/>
<dbReference type="AlphaFoldDB" id="A0A915IDE1"/>
<keyword evidence="1" id="KW-1185">Reference proteome</keyword>
<dbReference type="Proteomes" id="UP000887565">
    <property type="component" value="Unplaced"/>
</dbReference>
<dbReference type="WBParaSite" id="nRc.2.0.1.t11231-RA">
    <property type="protein sequence ID" value="nRc.2.0.1.t11231-RA"/>
    <property type="gene ID" value="nRc.2.0.1.g11231"/>
</dbReference>
<sequence>MGSQYEMTANPDLSRSVEKAVRNNNFTLLGVRFGFFEMLDSADSSPLTDQSTLIMNVHCKR</sequence>
<evidence type="ECO:0000313" key="2">
    <source>
        <dbReference type="WBParaSite" id="nRc.2.0.1.t11231-RA"/>
    </source>
</evidence>
<accession>A0A915IDE1</accession>
<reference evidence="2" key="1">
    <citation type="submission" date="2022-11" db="UniProtKB">
        <authorList>
            <consortium name="WormBaseParasite"/>
        </authorList>
    </citation>
    <scope>IDENTIFICATION</scope>
</reference>
<evidence type="ECO:0000313" key="1">
    <source>
        <dbReference type="Proteomes" id="UP000887565"/>
    </source>
</evidence>